<proteinExistence type="predicted"/>
<comment type="caution">
    <text evidence="1">The sequence shown here is derived from an EMBL/GenBank/DDBJ whole genome shotgun (WGS) entry which is preliminary data.</text>
</comment>
<dbReference type="AlphaFoldDB" id="A0AA38TGD9"/>
<evidence type="ECO:0000313" key="1">
    <source>
        <dbReference type="EMBL" id="KAJ9553561.1"/>
    </source>
</evidence>
<sequence length="131" mass="14179">MNFDGVGCSGSTVDEMGSFGGYISPDYQYTGVVSGKKNRGFCHDSHGKNLLGHHRAEDRPPTMLSVVLMLVSDSVLPPPKQPAFFTEESFHEHDSWPLCRRHPDCSLVVSVAVAAAVPPSPLTTVRYSACT</sequence>
<organism evidence="1 2">
    <name type="scientific">Centaurea solstitialis</name>
    <name type="common">yellow star-thistle</name>
    <dbReference type="NCBI Taxonomy" id="347529"/>
    <lineage>
        <taxon>Eukaryota</taxon>
        <taxon>Viridiplantae</taxon>
        <taxon>Streptophyta</taxon>
        <taxon>Embryophyta</taxon>
        <taxon>Tracheophyta</taxon>
        <taxon>Spermatophyta</taxon>
        <taxon>Magnoliopsida</taxon>
        <taxon>eudicotyledons</taxon>
        <taxon>Gunneridae</taxon>
        <taxon>Pentapetalae</taxon>
        <taxon>asterids</taxon>
        <taxon>campanulids</taxon>
        <taxon>Asterales</taxon>
        <taxon>Asteraceae</taxon>
        <taxon>Carduoideae</taxon>
        <taxon>Cardueae</taxon>
        <taxon>Centaureinae</taxon>
        <taxon>Centaurea</taxon>
    </lineage>
</organism>
<evidence type="ECO:0000313" key="2">
    <source>
        <dbReference type="Proteomes" id="UP001172457"/>
    </source>
</evidence>
<reference evidence="1" key="1">
    <citation type="submission" date="2023-03" db="EMBL/GenBank/DDBJ databases">
        <title>Chromosome-scale reference genome and RAD-based genetic map of yellow starthistle (Centaurea solstitialis) reveal putative structural variation and QTLs associated with invader traits.</title>
        <authorList>
            <person name="Reatini B."/>
            <person name="Cang F.A."/>
            <person name="Jiang Q."/>
            <person name="Mckibben M.T.W."/>
            <person name="Barker M.S."/>
            <person name="Rieseberg L.H."/>
            <person name="Dlugosch K.M."/>
        </authorList>
    </citation>
    <scope>NUCLEOTIDE SEQUENCE</scope>
    <source>
        <strain evidence="1">CAN-66</strain>
        <tissue evidence="1">Leaf</tissue>
    </source>
</reference>
<keyword evidence="2" id="KW-1185">Reference proteome</keyword>
<dbReference type="EMBL" id="JARYMX010000004">
    <property type="protein sequence ID" value="KAJ9553561.1"/>
    <property type="molecule type" value="Genomic_DNA"/>
</dbReference>
<accession>A0AA38TGD9</accession>
<protein>
    <submittedName>
        <fullName evidence="1">Uncharacterized protein</fullName>
    </submittedName>
</protein>
<gene>
    <name evidence="1" type="ORF">OSB04_017606</name>
</gene>
<dbReference type="Proteomes" id="UP001172457">
    <property type="component" value="Chromosome 4"/>
</dbReference>
<name>A0AA38TGD9_9ASTR</name>